<dbReference type="AlphaFoldDB" id="A0A645I9K2"/>
<comment type="caution">
    <text evidence="2">The sequence shown here is derived from an EMBL/GenBank/DDBJ whole genome shotgun (WGS) entry which is preliminary data.</text>
</comment>
<feature type="domain" description="DXP reductoisomerase C-terminal" evidence="1">
    <location>
        <begin position="1"/>
        <end position="51"/>
    </location>
</feature>
<dbReference type="Gene3D" id="1.10.1740.10">
    <property type="match status" value="1"/>
</dbReference>
<dbReference type="InterPro" id="IPR026877">
    <property type="entry name" value="DXPR_C"/>
</dbReference>
<dbReference type="InterPro" id="IPR036169">
    <property type="entry name" value="DXPR_C_sf"/>
</dbReference>
<dbReference type="GO" id="GO:0030604">
    <property type="term" value="F:1-deoxy-D-xylulose-5-phosphate reductoisomerase activity"/>
    <property type="evidence" value="ECO:0007669"/>
    <property type="project" value="UniProtKB-EC"/>
</dbReference>
<dbReference type="SUPFAM" id="SSF69055">
    <property type="entry name" value="1-deoxy-D-xylulose-5-phosphate reductoisomerase, C-terminal domain"/>
    <property type="match status" value="1"/>
</dbReference>
<accession>A0A645I9K2</accession>
<name>A0A645I9K2_9ZZZZ</name>
<proteinExistence type="predicted"/>
<evidence type="ECO:0000259" key="1">
    <source>
        <dbReference type="Pfam" id="PF13288"/>
    </source>
</evidence>
<dbReference type="GO" id="GO:0016853">
    <property type="term" value="F:isomerase activity"/>
    <property type="evidence" value="ECO:0007669"/>
    <property type="project" value="UniProtKB-KW"/>
</dbReference>
<keyword evidence="2" id="KW-0413">Isomerase</keyword>
<organism evidence="2">
    <name type="scientific">bioreactor metagenome</name>
    <dbReference type="NCBI Taxonomy" id="1076179"/>
    <lineage>
        <taxon>unclassified sequences</taxon>
        <taxon>metagenomes</taxon>
        <taxon>ecological metagenomes</taxon>
    </lineage>
</organism>
<dbReference type="EMBL" id="VSSQ01109526">
    <property type="protein sequence ID" value="MPN47780.1"/>
    <property type="molecule type" value="Genomic_DNA"/>
</dbReference>
<evidence type="ECO:0000313" key="2">
    <source>
        <dbReference type="EMBL" id="MPN47780.1"/>
    </source>
</evidence>
<reference evidence="2" key="1">
    <citation type="submission" date="2019-08" db="EMBL/GenBank/DDBJ databases">
        <authorList>
            <person name="Kucharzyk K."/>
            <person name="Murdoch R.W."/>
            <person name="Higgins S."/>
            <person name="Loffler F."/>
        </authorList>
    </citation>
    <scope>NUCLEOTIDE SEQUENCE</scope>
</reference>
<dbReference type="Pfam" id="PF13288">
    <property type="entry name" value="DXPR_C"/>
    <property type="match status" value="1"/>
</dbReference>
<sequence length="62" mass="6651">MPAVLNGANERAVEAFLAGRISFLDIPRKISQAMEAHQVVAKPKLADLLGACEEGMNGVSWK</sequence>
<protein>
    <submittedName>
        <fullName evidence="2">1-deoxy-D-xylulose 5-phosphate reductoisomerase</fullName>
        <ecNumber evidence="2">1.1.1.267</ecNumber>
    </submittedName>
</protein>
<keyword evidence="2" id="KW-0560">Oxidoreductase</keyword>
<dbReference type="EC" id="1.1.1.267" evidence="2"/>
<gene>
    <name evidence="2" type="primary">dxr_51</name>
    <name evidence="2" type="ORF">SDC9_195384</name>
</gene>